<dbReference type="RefSeq" id="WP_012090316.1">
    <property type="nucleotide sequence ID" value="NZ_JBCHKU010000016.1"/>
</dbReference>
<dbReference type="SUPFAM" id="SSF55874">
    <property type="entry name" value="ATPase domain of HSP90 chaperone/DNA topoisomerase II/histidine kinase"/>
    <property type="match status" value="1"/>
</dbReference>
<evidence type="ECO:0008006" key="3">
    <source>
        <dbReference type="Google" id="ProtNLM"/>
    </source>
</evidence>
<organism evidence="1 2">
    <name type="scientific">Shewanella vaxholmensis</name>
    <dbReference type="NCBI Taxonomy" id="3063535"/>
    <lineage>
        <taxon>Bacteria</taxon>
        <taxon>Pseudomonadati</taxon>
        <taxon>Pseudomonadota</taxon>
        <taxon>Gammaproteobacteria</taxon>
        <taxon>Alteromonadales</taxon>
        <taxon>Shewanellaceae</taxon>
        <taxon>Shewanella</taxon>
    </lineage>
</organism>
<sequence>MTLDIRGSKKTTGISDNQFVVFEELLSNAIDSYLIRKHSANDISALNVKFEIELYPKDLFSEEKFGLKITCTDNGAGMADQQVKAFVTKDSTFKDDLRINGIGRCFGSGRVQYFHFFDRVKIRSIFEKEGVLLLRTLDVESNTNEISEASFITTEADSDSLETSVSLTGISNAAMSKHFIAKDLSDEFSAENIKHHILITFLQRFIALKNIIGDFLIEIVFSINGSSDNITVINSLDLPNKLPVVQLPICCLHGLDTKLPENTLIVSTYEFSENKYPSFVHDVALCANSSIVKYLTNTFLKVRKDRTKAINNKFYLILIESNYLEHKVNIRRDNFDIRTSCRHSDMISIEPSMEDIIDSLEDYVLSILTPTDFDRELLIKETGVKFGISQSMLIETRVKVKYGDTADMIAKRVLKKYQEEIVNDTASIFDMKQKLIGLDPRKSDFRDNVNAMSWKYTSTIKKMDMANLSQLVVRRSAMLEVLACAIKGELSVQDRTSGRNENEKLIHNIFFPTGKDSQDLIDHDIWILNEEYHYFEHIASDKALASIPWNDSDKLFDVNIDSELEALFNKNNSENRLKRPDIAIFNQEGAAIIIEFKAPGVELQEHTNDLVQYARLLAAKSKGRIRKFYGYLIGDKIDESRLSSTYTKFASGNGYFNTDRINDFATGIQYGELYSEVLFYKDFVDRAEQRLKIYKEKLGM</sequence>
<dbReference type="Proteomes" id="UP001489333">
    <property type="component" value="Unassembled WGS sequence"/>
</dbReference>
<evidence type="ECO:0000313" key="2">
    <source>
        <dbReference type="Proteomes" id="UP001489333"/>
    </source>
</evidence>
<name>A0ABU9UT63_9GAMM</name>
<accession>A0ABU9UT63</accession>
<proteinExistence type="predicted"/>
<evidence type="ECO:0000313" key="1">
    <source>
        <dbReference type="EMBL" id="MEM6249438.1"/>
    </source>
</evidence>
<protein>
    <recommendedName>
        <fullName evidence="3">Type I restriction enzyme R protein N-terminal domain-containing protein</fullName>
    </recommendedName>
</protein>
<keyword evidence="2" id="KW-1185">Reference proteome</keyword>
<dbReference type="Gene3D" id="3.30.565.10">
    <property type="entry name" value="Histidine kinase-like ATPase, C-terminal domain"/>
    <property type="match status" value="1"/>
</dbReference>
<comment type="caution">
    <text evidence="1">The sequence shown here is derived from an EMBL/GenBank/DDBJ whole genome shotgun (WGS) entry which is preliminary data.</text>
</comment>
<gene>
    <name evidence="1" type="ORF">AAGS29_12605</name>
</gene>
<dbReference type="EMBL" id="JBCHKU010000016">
    <property type="protein sequence ID" value="MEM6249438.1"/>
    <property type="molecule type" value="Genomic_DNA"/>
</dbReference>
<reference evidence="1 2" key="1">
    <citation type="submission" date="2024-04" db="EMBL/GenBank/DDBJ databases">
        <title>Novel Shewanella species isolated from Baltic Sea sediments.</title>
        <authorList>
            <person name="Martin-Rodriguez A.J."/>
            <person name="Fernandez-Juarez V."/>
            <person name="Valeriano V.D."/>
            <person name="Mihindukulasooriya I."/>
            <person name="Ceresnova L."/>
            <person name="Joffre E."/>
            <person name="Jensie-Markopoulos S."/>
            <person name="Moore E.R.B."/>
            <person name="Sjoling A."/>
        </authorList>
    </citation>
    <scope>NUCLEOTIDE SEQUENCE [LARGE SCALE GENOMIC DNA]</scope>
    <source>
        <strain evidence="1 2">VAX-SP0-0CM-1</strain>
    </source>
</reference>
<dbReference type="InterPro" id="IPR036890">
    <property type="entry name" value="HATPase_C_sf"/>
</dbReference>